<dbReference type="Proteomes" id="UP000815325">
    <property type="component" value="Unassembled WGS sequence"/>
</dbReference>
<dbReference type="EMBL" id="MU069511">
    <property type="protein sequence ID" value="KAF5840516.1"/>
    <property type="molecule type" value="Genomic_DNA"/>
</dbReference>
<feature type="non-terminal residue" evidence="1">
    <location>
        <position position="1"/>
    </location>
</feature>
<evidence type="ECO:0008006" key="3">
    <source>
        <dbReference type="Google" id="ProtNLM"/>
    </source>
</evidence>
<name>A0ABQ7H0Y9_DUNSA</name>
<evidence type="ECO:0000313" key="1">
    <source>
        <dbReference type="EMBL" id="KAF5840516.1"/>
    </source>
</evidence>
<protein>
    <recommendedName>
        <fullName evidence="3">Encoded protein</fullName>
    </recommendedName>
</protein>
<accession>A0ABQ7H0Y9</accession>
<keyword evidence="2" id="KW-1185">Reference proteome</keyword>
<organism evidence="1 2">
    <name type="scientific">Dunaliella salina</name>
    <name type="common">Green alga</name>
    <name type="synonym">Protococcus salinus</name>
    <dbReference type="NCBI Taxonomy" id="3046"/>
    <lineage>
        <taxon>Eukaryota</taxon>
        <taxon>Viridiplantae</taxon>
        <taxon>Chlorophyta</taxon>
        <taxon>core chlorophytes</taxon>
        <taxon>Chlorophyceae</taxon>
        <taxon>CS clade</taxon>
        <taxon>Chlamydomonadales</taxon>
        <taxon>Dunaliellaceae</taxon>
        <taxon>Dunaliella</taxon>
    </lineage>
</organism>
<sequence length="92" mass="10487">KLLKEEAGMLARAATVRAHALTAASLFCSRARGSKVPQAVAARWQYIWLACKVHRREQRMKLLATWMCVRFGQKEMKANADHLFPWPPPEPT</sequence>
<gene>
    <name evidence="1" type="ORF">DUNSADRAFT_16457</name>
</gene>
<comment type="caution">
    <text evidence="1">The sequence shown here is derived from an EMBL/GenBank/DDBJ whole genome shotgun (WGS) entry which is preliminary data.</text>
</comment>
<proteinExistence type="predicted"/>
<reference evidence="1" key="1">
    <citation type="submission" date="2017-08" db="EMBL/GenBank/DDBJ databases">
        <authorList>
            <person name="Polle J.E."/>
            <person name="Barry K."/>
            <person name="Cushman J."/>
            <person name="Schmutz J."/>
            <person name="Tran D."/>
            <person name="Hathwaick L.T."/>
            <person name="Yim W.C."/>
            <person name="Jenkins J."/>
            <person name="Mckie-Krisberg Z.M."/>
            <person name="Prochnik S."/>
            <person name="Lindquist E."/>
            <person name="Dockter R.B."/>
            <person name="Adam C."/>
            <person name="Molina H."/>
            <person name="Bunkerborg J."/>
            <person name="Jin E."/>
            <person name="Buchheim M."/>
            <person name="Magnuson J."/>
        </authorList>
    </citation>
    <scope>NUCLEOTIDE SEQUENCE</scope>
    <source>
        <strain evidence="1">CCAP 19/18</strain>
    </source>
</reference>
<evidence type="ECO:0000313" key="2">
    <source>
        <dbReference type="Proteomes" id="UP000815325"/>
    </source>
</evidence>